<dbReference type="OrthoDB" id="8854006at2"/>
<evidence type="ECO:0000313" key="2">
    <source>
        <dbReference type="Proteomes" id="UP000319502"/>
    </source>
</evidence>
<comment type="caution">
    <text evidence="1">The sequence shown here is derived from an EMBL/GenBank/DDBJ whole genome shotgun (WGS) entry which is preliminary data.</text>
</comment>
<protein>
    <submittedName>
        <fullName evidence="1">Uncharacterized protein</fullName>
    </submittedName>
</protein>
<organism evidence="1 2">
    <name type="scientific">Denitromonas halophila</name>
    <dbReference type="NCBI Taxonomy" id="1629404"/>
    <lineage>
        <taxon>Bacteria</taxon>
        <taxon>Pseudomonadati</taxon>
        <taxon>Pseudomonadota</taxon>
        <taxon>Betaproteobacteria</taxon>
        <taxon>Rhodocyclales</taxon>
        <taxon>Zoogloeaceae</taxon>
        <taxon>Denitromonas</taxon>
    </lineage>
</organism>
<dbReference type="Proteomes" id="UP000319502">
    <property type="component" value="Unassembled WGS sequence"/>
</dbReference>
<dbReference type="EMBL" id="VMNK01000003">
    <property type="protein sequence ID" value="TVO58718.1"/>
    <property type="molecule type" value="Genomic_DNA"/>
</dbReference>
<name>A0A557R0N6_9RHOO</name>
<dbReference type="AlphaFoldDB" id="A0A557R0N6"/>
<evidence type="ECO:0000313" key="1">
    <source>
        <dbReference type="EMBL" id="TVO58718.1"/>
    </source>
</evidence>
<accession>A0A557R0N6</accession>
<sequence length="110" mass="12244">MIDYETWLLDTGDVVIQNKAAKGYDSLPSVEKAVYCLWVIDYAIRNSGTLEPVFELHPTSLQELSNFAASETFPALQLLLESLGSPEAEEKYYSLFSAACSELATRYGHT</sequence>
<gene>
    <name evidence="1" type="ORF">FHP91_03385</name>
</gene>
<keyword evidence="2" id="KW-1185">Reference proteome</keyword>
<dbReference type="RefSeq" id="WP_144308244.1">
    <property type="nucleotide sequence ID" value="NZ_VMNK01000003.1"/>
</dbReference>
<proteinExistence type="predicted"/>
<reference evidence="1 2" key="1">
    <citation type="submission" date="2019-07" db="EMBL/GenBank/DDBJ databases">
        <title>The pathways for chlorine oxyanion respiration interact through the shared metabolite chlorate.</title>
        <authorList>
            <person name="Barnum T.P."/>
            <person name="Cheng Y."/>
            <person name="Hill K.A."/>
            <person name="Lucas L.N."/>
            <person name="Carlson H.K."/>
            <person name="Coates J.D."/>
        </authorList>
    </citation>
    <scope>NUCLEOTIDE SEQUENCE [LARGE SCALE GENOMIC DNA]</scope>
    <source>
        <strain evidence="1 2">SFB-3</strain>
    </source>
</reference>